<name>A0A4S8PKV9_9ACTN</name>
<dbReference type="InterPro" id="IPR012816">
    <property type="entry name" value="NADAR"/>
</dbReference>
<comment type="catalytic activity">
    <reaction evidence="1">
        <text>5-amino-6-(5-phospho-D-ribosylamino)uracil + H2O = 5,6-diaminouracil + D-ribose 5-phosphate</text>
        <dbReference type="Rhea" id="RHEA:55020"/>
        <dbReference type="ChEBI" id="CHEBI:15377"/>
        <dbReference type="ChEBI" id="CHEBI:46252"/>
        <dbReference type="ChEBI" id="CHEBI:58453"/>
        <dbReference type="ChEBI" id="CHEBI:78346"/>
    </reaction>
</comment>
<dbReference type="InterPro" id="IPR037238">
    <property type="entry name" value="YbiA-like_sf"/>
</dbReference>
<gene>
    <name evidence="4" type="ORF">E9998_03255</name>
</gene>
<dbReference type="NCBIfam" id="TIGR02464">
    <property type="entry name" value="ribofla_fusion"/>
    <property type="match status" value="1"/>
</dbReference>
<protein>
    <submittedName>
        <fullName evidence="4">NADAR family protein</fullName>
    </submittedName>
</protein>
<evidence type="ECO:0000256" key="1">
    <source>
        <dbReference type="ARBA" id="ARBA00000022"/>
    </source>
</evidence>
<accession>A0A4S8PKV9</accession>
<dbReference type="EMBL" id="STGX01000002">
    <property type="protein sequence ID" value="THV31397.1"/>
    <property type="molecule type" value="Genomic_DNA"/>
</dbReference>
<evidence type="ECO:0000256" key="2">
    <source>
        <dbReference type="ARBA" id="ARBA00000751"/>
    </source>
</evidence>
<comment type="caution">
    <text evidence="4">The sequence shown here is derived from an EMBL/GenBank/DDBJ whole genome shotgun (WGS) entry which is preliminary data.</text>
</comment>
<keyword evidence="5" id="KW-1185">Reference proteome</keyword>
<dbReference type="SUPFAM" id="SSF143990">
    <property type="entry name" value="YbiA-like"/>
    <property type="match status" value="1"/>
</dbReference>
<organism evidence="4 5">
    <name type="scientific">Glycomyces paridis</name>
    <dbReference type="NCBI Taxonomy" id="2126555"/>
    <lineage>
        <taxon>Bacteria</taxon>
        <taxon>Bacillati</taxon>
        <taxon>Actinomycetota</taxon>
        <taxon>Actinomycetes</taxon>
        <taxon>Glycomycetales</taxon>
        <taxon>Glycomycetaceae</taxon>
        <taxon>Glycomyces</taxon>
    </lineage>
</organism>
<dbReference type="Proteomes" id="UP000305792">
    <property type="component" value="Unassembled WGS sequence"/>
</dbReference>
<evidence type="ECO:0000313" key="4">
    <source>
        <dbReference type="EMBL" id="THV31397.1"/>
    </source>
</evidence>
<proteinExistence type="predicted"/>
<comment type="catalytic activity">
    <reaction evidence="2">
        <text>2,5-diamino-6-hydroxy-4-(5-phosphoribosylamino)-pyrimidine + H2O = 2,5,6-triamino-4-hydroxypyrimidine + D-ribose 5-phosphate</text>
        <dbReference type="Rhea" id="RHEA:23436"/>
        <dbReference type="ChEBI" id="CHEBI:15377"/>
        <dbReference type="ChEBI" id="CHEBI:58614"/>
        <dbReference type="ChEBI" id="CHEBI:78346"/>
        <dbReference type="ChEBI" id="CHEBI:137796"/>
    </reaction>
</comment>
<feature type="domain" description="NADAR" evidence="3">
    <location>
        <begin position="29"/>
        <end position="186"/>
    </location>
</feature>
<dbReference type="OrthoDB" id="67297at2"/>
<evidence type="ECO:0000259" key="3">
    <source>
        <dbReference type="Pfam" id="PF08719"/>
    </source>
</evidence>
<sequence>MSEAETLPRTVAEAIALGHAGREFKYVHFWGHQPERDGSPGRGSLSQWWPSEFEEAGRTFASAEHYMMAHKAWLFGDHEIAEQILAAGHPAEAQQLGRRVSGFRGEVWEAERFGIVVRGNLAKFGQHPPLLDYLAATRDRVLVEASPKDRIWGIGLAADDPGAAAPRTWLGLNLLGFALMEARDRLAA</sequence>
<dbReference type="Gene3D" id="1.10.357.40">
    <property type="entry name" value="YbiA-like"/>
    <property type="match status" value="1"/>
</dbReference>
<evidence type="ECO:0000313" key="5">
    <source>
        <dbReference type="Proteomes" id="UP000305792"/>
    </source>
</evidence>
<dbReference type="RefSeq" id="WP_136528270.1">
    <property type="nucleotide sequence ID" value="NZ_STGX01000002.1"/>
</dbReference>
<dbReference type="CDD" id="cd15457">
    <property type="entry name" value="NADAR"/>
    <property type="match status" value="1"/>
</dbReference>
<dbReference type="Pfam" id="PF08719">
    <property type="entry name" value="NADAR"/>
    <property type="match status" value="1"/>
</dbReference>
<dbReference type="AlphaFoldDB" id="A0A4S8PKV9"/>
<reference evidence="4 5" key="1">
    <citation type="journal article" date="2018" name="Int. J. Syst. Evol. Microbiol.">
        <title>Glycomyces paridis sp. nov., isolated from the medicinal plant Paris polyphylla.</title>
        <authorList>
            <person name="Fang X.M."/>
            <person name="Bai J.L."/>
            <person name="Su J."/>
            <person name="Zhao L.L."/>
            <person name="Liu H.Y."/>
            <person name="Ma B.P."/>
            <person name="Zhang Y.Q."/>
            <person name="Yu L.Y."/>
        </authorList>
    </citation>
    <scope>NUCLEOTIDE SEQUENCE [LARGE SCALE GENOMIC DNA]</scope>
    <source>
        <strain evidence="4 5">CPCC 204357</strain>
    </source>
</reference>